<feature type="transmembrane region" description="Helical" evidence="1">
    <location>
        <begin position="82"/>
        <end position="103"/>
    </location>
</feature>
<feature type="transmembrane region" description="Helical" evidence="1">
    <location>
        <begin position="6"/>
        <end position="25"/>
    </location>
</feature>
<keyword evidence="1" id="KW-1133">Transmembrane helix</keyword>
<feature type="transmembrane region" description="Helical" evidence="1">
    <location>
        <begin position="186"/>
        <end position="204"/>
    </location>
</feature>
<dbReference type="EMBL" id="BART01003113">
    <property type="protein sequence ID" value="GAG72173.1"/>
    <property type="molecule type" value="Genomic_DNA"/>
</dbReference>
<gene>
    <name evidence="2" type="ORF">S01H4_08858</name>
</gene>
<sequence length="214" mass="24895">MLIGCSFGLMIPLVFGNLNIWINYFTAMQIHSQIHAGIIEWGSFEYIRRSIEGMNELYLYAVLPIFDSSIQSIFANNLKMSLSANTCLISFIIIILIIVILLFKFKIKNITINLMFLTGILLTFISEFFLPAQRWDYFNIIWLPILCLIVINLDSIYEFINPLIFLLFIGLMFSIISVRIFPLGLLISNVAMFVYLFIETLMLYSNSYKLEKYQ</sequence>
<dbReference type="AlphaFoldDB" id="X1AHJ0"/>
<reference evidence="2" key="1">
    <citation type="journal article" date="2014" name="Front. Microbiol.">
        <title>High frequency of phylogenetically diverse reductive dehalogenase-homologous genes in deep subseafloor sedimentary metagenomes.</title>
        <authorList>
            <person name="Kawai M."/>
            <person name="Futagami T."/>
            <person name="Toyoda A."/>
            <person name="Takaki Y."/>
            <person name="Nishi S."/>
            <person name="Hori S."/>
            <person name="Arai W."/>
            <person name="Tsubouchi T."/>
            <person name="Morono Y."/>
            <person name="Uchiyama I."/>
            <person name="Ito T."/>
            <person name="Fujiyama A."/>
            <person name="Inagaki F."/>
            <person name="Takami H."/>
        </authorList>
    </citation>
    <scope>NUCLEOTIDE SEQUENCE</scope>
    <source>
        <strain evidence="2">Expedition CK06-06</strain>
    </source>
</reference>
<proteinExistence type="predicted"/>
<feature type="transmembrane region" description="Helical" evidence="1">
    <location>
        <begin position="110"/>
        <end position="131"/>
    </location>
</feature>
<evidence type="ECO:0000256" key="1">
    <source>
        <dbReference type="SAM" id="Phobius"/>
    </source>
</evidence>
<comment type="caution">
    <text evidence="2">The sequence shown here is derived from an EMBL/GenBank/DDBJ whole genome shotgun (WGS) entry which is preliminary data.</text>
</comment>
<feature type="transmembrane region" description="Helical" evidence="1">
    <location>
        <begin position="163"/>
        <end position="180"/>
    </location>
</feature>
<accession>X1AHJ0</accession>
<keyword evidence="1" id="KW-0812">Transmembrane</keyword>
<keyword evidence="1" id="KW-0472">Membrane</keyword>
<organism evidence="2">
    <name type="scientific">marine sediment metagenome</name>
    <dbReference type="NCBI Taxonomy" id="412755"/>
    <lineage>
        <taxon>unclassified sequences</taxon>
        <taxon>metagenomes</taxon>
        <taxon>ecological metagenomes</taxon>
    </lineage>
</organism>
<name>X1AHJ0_9ZZZZ</name>
<protein>
    <submittedName>
        <fullName evidence="2">Uncharacterized protein</fullName>
    </submittedName>
</protein>
<evidence type="ECO:0000313" key="2">
    <source>
        <dbReference type="EMBL" id="GAG72173.1"/>
    </source>
</evidence>
<feature type="transmembrane region" description="Helical" evidence="1">
    <location>
        <begin position="137"/>
        <end position="156"/>
    </location>
</feature>